<proteinExistence type="predicted"/>
<reference evidence="1" key="1">
    <citation type="submission" date="2018-01" db="EMBL/GenBank/DDBJ databases">
        <title>An insight into the sialome of Amazonian anophelines.</title>
        <authorList>
            <person name="Ribeiro J.M."/>
            <person name="Scarpassa V."/>
            <person name="Calvo E."/>
        </authorList>
    </citation>
    <scope>NUCLEOTIDE SEQUENCE</scope>
    <source>
        <tissue evidence="1">Salivary glands</tissue>
    </source>
</reference>
<protein>
    <submittedName>
        <fullName evidence="1">Putative secreted protein</fullName>
    </submittedName>
</protein>
<organism evidence="1">
    <name type="scientific">Anopheles triannulatus</name>
    <dbReference type="NCBI Taxonomy" id="58253"/>
    <lineage>
        <taxon>Eukaryota</taxon>
        <taxon>Metazoa</taxon>
        <taxon>Ecdysozoa</taxon>
        <taxon>Arthropoda</taxon>
        <taxon>Hexapoda</taxon>
        <taxon>Insecta</taxon>
        <taxon>Pterygota</taxon>
        <taxon>Neoptera</taxon>
        <taxon>Endopterygota</taxon>
        <taxon>Diptera</taxon>
        <taxon>Nematocera</taxon>
        <taxon>Culicoidea</taxon>
        <taxon>Culicidae</taxon>
        <taxon>Anophelinae</taxon>
        <taxon>Anopheles</taxon>
    </lineage>
</organism>
<name>A0A2M4B5Q5_9DIPT</name>
<dbReference type="EMBL" id="GGFK01015026">
    <property type="protein sequence ID" value="MBW48347.1"/>
    <property type="molecule type" value="Transcribed_RNA"/>
</dbReference>
<accession>A0A2M4B5Q5</accession>
<sequence length="115" mass="12662">MLWNCCLRLFFVPNSGFSIVTACSGSVCSIVSLHSRSRSGLEQLSSATIESMGSSSGLPGLGLLSLCITDEWEEATVLACRDRCWLLFFIWLHFCFIRESSISSVGIAESLRFLI</sequence>
<evidence type="ECO:0000313" key="1">
    <source>
        <dbReference type="EMBL" id="MBW48347.1"/>
    </source>
</evidence>
<dbReference type="AlphaFoldDB" id="A0A2M4B5Q5"/>